<protein>
    <submittedName>
        <fullName evidence="1">Uncharacterized protein</fullName>
    </submittedName>
</protein>
<accession>A0AB39VMT1</accession>
<proteinExistence type="predicted"/>
<evidence type="ECO:0000313" key="1">
    <source>
        <dbReference type="EMBL" id="XDU71140.1"/>
    </source>
</evidence>
<organism evidence="1">
    <name type="scientific">Rouxiella sp. WC2420</name>
    <dbReference type="NCBI Taxonomy" id="3234145"/>
    <lineage>
        <taxon>Bacteria</taxon>
        <taxon>Pseudomonadati</taxon>
        <taxon>Pseudomonadota</taxon>
        <taxon>Gammaproteobacteria</taxon>
        <taxon>Enterobacterales</taxon>
        <taxon>Yersiniaceae</taxon>
        <taxon>Rouxiella</taxon>
    </lineage>
</organism>
<sequence>MRKIRLEVDEFERAAINAGVRDVIRATNLKDAPNSQLYRVIQAAMGPDWHTLRDLELLVLNMFGQADTQPAISARLREVDPMVHGLRKDKRVVRDLDTGKQVWFYRLVATNYEDKAA</sequence>
<reference evidence="1" key="1">
    <citation type="submission" date="2024-07" db="EMBL/GenBank/DDBJ databases">
        <authorList>
            <person name="Biller S.J."/>
        </authorList>
    </citation>
    <scope>NUCLEOTIDE SEQUENCE</scope>
    <source>
        <strain evidence="1">WC2420</strain>
    </source>
</reference>
<dbReference type="EMBL" id="CP165628">
    <property type="protein sequence ID" value="XDU71140.1"/>
    <property type="molecule type" value="Genomic_DNA"/>
</dbReference>
<dbReference type="RefSeq" id="WP_369788497.1">
    <property type="nucleotide sequence ID" value="NZ_CP165628.1"/>
</dbReference>
<name>A0AB39VMT1_9GAMM</name>
<gene>
    <name evidence="1" type="ORF">AB3G37_16445</name>
</gene>
<dbReference type="AlphaFoldDB" id="A0AB39VMT1"/>